<comment type="caution">
    <text evidence="15">The sequence shown here is derived from an EMBL/GenBank/DDBJ whole genome shotgun (WGS) entry which is preliminary data.</text>
</comment>
<comment type="similarity">
    <text evidence="1 10 11">Belongs to the TRAFAC class TrmE-Era-EngA-EngB-Septin-like GTPase superfamily. TrmE GTPase family.</text>
</comment>
<dbReference type="NCBIfam" id="NF003661">
    <property type="entry name" value="PRK05291.1-3"/>
    <property type="match status" value="1"/>
</dbReference>
<organism evidence="15 16">
    <name type="scientific">Staphylococcus warneri</name>
    <dbReference type="NCBI Taxonomy" id="1292"/>
    <lineage>
        <taxon>Bacteria</taxon>
        <taxon>Bacillati</taxon>
        <taxon>Bacillota</taxon>
        <taxon>Bacilli</taxon>
        <taxon>Bacillales</taxon>
        <taxon>Staphylococcaceae</taxon>
        <taxon>Staphylococcus</taxon>
    </lineage>
</organism>
<name>A0A364USQ9_STAWA</name>
<keyword evidence="9 10" id="KW-0342">GTP-binding</keyword>
<evidence type="ECO:0000256" key="4">
    <source>
        <dbReference type="ARBA" id="ARBA00022723"/>
    </source>
</evidence>
<dbReference type="Pfam" id="PF01926">
    <property type="entry name" value="MMR_HSR1"/>
    <property type="match status" value="1"/>
</dbReference>
<evidence type="ECO:0000256" key="5">
    <source>
        <dbReference type="ARBA" id="ARBA00022741"/>
    </source>
</evidence>
<dbReference type="EC" id="3.6.-.-" evidence="10"/>
<evidence type="ECO:0000313" key="18">
    <source>
        <dbReference type="Proteomes" id="UP000814367"/>
    </source>
</evidence>
<gene>
    <name evidence="10 13" type="primary">mnmE</name>
    <name evidence="10" type="synonym">trmE</name>
    <name evidence="14" type="ORF">D3Z30_08405</name>
    <name evidence="15" type="ORF">DXC19_09215</name>
    <name evidence="13" type="ORF">G8J23_00070</name>
</gene>
<evidence type="ECO:0000259" key="12">
    <source>
        <dbReference type="PROSITE" id="PS51709"/>
    </source>
</evidence>
<dbReference type="GO" id="GO:0046872">
    <property type="term" value="F:metal ion binding"/>
    <property type="evidence" value="ECO:0007669"/>
    <property type="project" value="UniProtKB-KW"/>
</dbReference>
<feature type="binding site" evidence="10">
    <location>
        <begin position="275"/>
        <end position="278"/>
    </location>
    <ligand>
        <name>GTP</name>
        <dbReference type="ChEBI" id="CHEBI:37565"/>
    </ligand>
</feature>
<comment type="subcellular location">
    <subcellularLocation>
        <location evidence="10">Cytoplasm</location>
    </subcellularLocation>
</comment>
<dbReference type="PRINTS" id="PR00449">
    <property type="entry name" value="RASTRNSFRMNG"/>
</dbReference>
<dbReference type="Proteomes" id="UP000814367">
    <property type="component" value="Unassembled WGS sequence"/>
</dbReference>
<feature type="binding site" evidence="10">
    <location>
        <position position="85"/>
    </location>
    <ligand>
        <name>(6S)-5-formyl-5,6,7,8-tetrahydrofolate</name>
        <dbReference type="ChEBI" id="CHEBI:57457"/>
    </ligand>
</feature>
<dbReference type="GO" id="GO:0002098">
    <property type="term" value="P:tRNA wobble uridine modification"/>
    <property type="evidence" value="ECO:0007669"/>
    <property type="project" value="TreeGrafter"/>
</dbReference>
<evidence type="ECO:0000256" key="6">
    <source>
        <dbReference type="ARBA" id="ARBA00022801"/>
    </source>
</evidence>
<sequence>MDFDTITSISTPMGEGAIGIVRLSGPQAVEIGDKLYKGKKPLAEVDSHTINYGHIIDPETNETVEEVMISVLRAPKTFTREDIIEINCHGGILTINRILELTMTHGARMAEPGEYTKRAFLNGRIDLSQAEAVMDFIRSKTDRASKVAMNQIEGRLSDLIKRQRQSILEILAQVEVNIDYPEYDDVEDATTEFLLQQSKNIKQEINQLLETGAQGKIMREGLSTVIVGRPNVGKSSMLNNLIQDNKAIVTEVAGTTRDVLEEYVNVRGVPLRLVDTAGIRDTEDIVEKIGVERSRKALSQADLILFVLNNNEALTEDDQTLYDVVKNEDVIVIINKTDLETHLDINEVKEMIGDTPLIQTSMLKQEGIDELEIQIRDLFFGGDVQNQDMTYVSNSRHISLLKQARQSIQDAIDAAESGIPMDMVQIDLTRTWEILGEIIGESASDELIDQLFSQFCLGK</sequence>
<dbReference type="NCBIfam" id="TIGR00450">
    <property type="entry name" value="mnmE_trmE_thdF"/>
    <property type="match status" value="1"/>
</dbReference>
<keyword evidence="18" id="KW-1185">Reference proteome</keyword>
<dbReference type="SUPFAM" id="SSF52540">
    <property type="entry name" value="P-loop containing nucleoside triphosphate hydrolases"/>
    <property type="match status" value="1"/>
</dbReference>
<evidence type="ECO:0000256" key="11">
    <source>
        <dbReference type="RuleBase" id="RU003313"/>
    </source>
</evidence>
<evidence type="ECO:0000313" key="14">
    <source>
        <dbReference type="EMBL" id="NBH31002.1"/>
    </source>
</evidence>
<keyword evidence="8 10" id="KW-0630">Potassium</keyword>
<keyword evidence="6 10" id="KW-0378">Hydrolase</keyword>
<reference evidence="14 17" key="2">
    <citation type="submission" date="2018-08" db="EMBL/GenBank/DDBJ databases">
        <title>Murine metabolic-syndrome-specific gut microbial biobank.</title>
        <authorList>
            <person name="Liu C."/>
        </authorList>
    </citation>
    <scope>NUCLEOTIDE SEQUENCE [LARGE SCALE GENOMIC DNA]</scope>
    <source>
        <strain evidence="14 17">1XD21-27</strain>
    </source>
</reference>
<comment type="subunit">
    <text evidence="10">Homodimer. Heterotetramer of two MnmE and two MnmG subunits.</text>
</comment>
<dbReference type="GO" id="GO:0042802">
    <property type="term" value="F:identical protein binding"/>
    <property type="evidence" value="ECO:0007669"/>
    <property type="project" value="UniProtKB-ARBA"/>
</dbReference>
<dbReference type="GO" id="GO:0005829">
    <property type="term" value="C:cytosol"/>
    <property type="evidence" value="ECO:0007669"/>
    <property type="project" value="TreeGrafter"/>
</dbReference>
<evidence type="ECO:0000256" key="8">
    <source>
        <dbReference type="ARBA" id="ARBA00022958"/>
    </source>
</evidence>
<feature type="binding site" evidence="10">
    <location>
        <position position="124"/>
    </location>
    <ligand>
        <name>(6S)-5-formyl-5,6,7,8-tetrahydrofolate</name>
        <dbReference type="ChEBI" id="CHEBI:57457"/>
    </ligand>
</feature>
<feature type="binding site" evidence="10">
    <location>
        <position position="231"/>
    </location>
    <ligand>
        <name>K(+)</name>
        <dbReference type="ChEBI" id="CHEBI:29103"/>
    </ligand>
</feature>
<dbReference type="FunFam" id="3.40.50.300:FF:000494">
    <property type="entry name" value="tRNA modification GTPase MnmE"/>
    <property type="match status" value="1"/>
</dbReference>
<dbReference type="PANTHER" id="PTHR42714:SF2">
    <property type="entry name" value="TRNA MODIFICATION GTPASE GTPBP3, MITOCHONDRIAL"/>
    <property type="match status" value="1"/>
</dbReference>
<dbReference type="InterPro" id="IPR031168">
    <property type="entry name" value="G_TrmE"/>
</dbReference>
<dbReference type="InterPro" id="IPR005225">
    <property type="entry name" value="Small_GTP-bd"/>
</dbReference>
<dbReference type="PROSITE" id="PS51709">
    <property type="entry name" value="G_TRME"/>
    <property type="match status" value="1"/>
</dbReference>
<evidence type="ECO:0000256" key="3">
    <source>
        <dbReference type="ARBA" id="ARBA00022694"/>
    </source>
</evidence>
<dbReference type="NCBIfam" id="TIGR00231">
    <property type="entry name" value="small_GTP"/>
    <property type="match status" value="1"/>
</dbReference>
<comment type="function">
    <text evidence="10">Exhibits a very high intrinsic GTPase hydrolysis rate. Involved in the addition of a carboxymethylaminomethyl (cmnm) group at the wobble position (U34) of certain tRNAs, forming tRNA-cmnm(5)s(2)U34.</text>
</comment>
<protein>
    <recommendedName>
        <fullName evidence="10">tRNA modification GTPase MnmE</fullName>
        <ecNumber evidence="10">3.6.-.-</ecNumber>
    </recommendedName>
</protein>
<dbReference type="Proteomes" id="UP000261016">
    <property type="component" value="Unassembled WGS sequence"/>
</dbReference>
<keyword evidence="2 10" id="KW-0963">Cytoplasm</keyword>
<feature type="binding site" evidence="10">
    <location>
        <position position="22"/>
    </location>
    <ligand>
        <name>(6S)-5-formyl-5,6,7,8-tetrahydrofolate</name>
        <dbReference type="ChEBI" id="CHEBI:57457"/>
    </ligand>
</feature>
<proteinExistence type="inferred from homology"/>
<dbReference type="GO" id="GO:0003924">
    <property type="term" value="F:GTPase activity"/>
    <property type="evidence" value="ECO:0007669"/>
    <property type="project" value="UniProtKB-UniRule"/>
</dbReference>
<feature type="domain" description="TrmE-type G" evidence="12">
    <location>
        <begin position="221"/>
        <end position="380"/>
    </location>
</feature>
<dbReference type="Pfam" id="PF12631">
    <property type="entry name" value="MnmE_helical"/>
    <property type="match status" value="1"/>
</dbReference>
<dbReference type="SUPFAM" id="SSF116878">
    <property type="entry name" value="TrmE connector domain"/>
    <property type="match status" value="1"/>
</dbReference>
<dbReference type="Gene3D" id="1.20.120.430">
    <property type="entry name" value="tRNA modification GTPase MnmE domain 2"/>
    <property type="match status" value="1"/>
</dbReference>
<dbReference type="Pfam" id="PF10396">
    <property type="entry name" value="TrmE_N"/>
    <property type="match status" value="1"/>
</dbReference>
<reference evidence="13 18" key="3">
    <citation type="submission" date="2020-03" db="EMBL/GenBank/DDBJ databases">
        <title>Comparative genetics of Staphylococcus warneri persistents from caprine mastitis.</title>
        <authorList>
            <person name="Franca C.A."/>
            <person name="Rosa D.S."/>
            <person name="Silva A."/>
            <person name="Rodrigues D.L.N."/>
            <person name="Santos R.G."/>
            <person name="Castillo R.E.H."/>
            <person name="Moreira M.A.S."/>
            <person name="Lima M.C."/>
            <person name="Gouveia G.V."/>
            <person name="Gouveia J.J.S."/>
            <person name="Souza R.F.S."/>
            <person name="Bertram B."/>
            <person name="Azevedo V."/>
            <person name="Costa M."/>
        </authorList>
    </citation>
    <scope>NUCLEOTIDE SEQUENCE [LARGE SCALE GENOMIC DNA]</scope>
    <source>
        <strain evidence="13 18">Cap 9.2</strain>
    </source>
</reference>
<evidence type="ECO:0000256" key="9">
    <source>
        <dbReference type="ARBA" id="ARBA00023134"/>
    </source>
</evidence>
<dbReference type="InterPro" id="IPR027417">
    <property type="entry name" value="P-loop_NTPase"/>
</dbReference>
<feature type="binding site" evidence="10">
    <location>
        <position position="459"/>
    </location>
    <ligand>
        <name>(6S)-5-formyl-5,6,7,8-tetrahydrofolate</name>
        <dbReference type="ChEBI" id="CHEBI:57457"/>
    </ligand>
</feature>
<dbReference type="CDD" id="cd04164">
    <property type="entry name" value="trmE"/>
    <property type="match status" value="1"/>
</dbReference>
<dbReference type="AlphaFoldDB" id="A0A364USQ9"/>
<reference evidence="15 16" key="1">
    <citation type="submission" date="2018-08" db="EMBL/GenBank/DDBJ databases">
        <title>A genome reference for cultivated species of the human gut microbiota.</title>
        <authorList>
            <person name="Zou Y."/>
            <person name="Xue W."/>
            <person name="Luo G."/>
        </authorList>
    </citation>
    <scope>NUCLEOTIDE SEQUENCE [LARGE SCALE GENOMIC DNA]</scope>
    <source>
        <strain evidence="15 16">OM08-17AT</strain>
    </source>
</reference>
<dbReference type="InterPro" id="IPR025867">
    <property type="entry name" value="MnmE_helical"/>
</dbReference>
<dbReference type="InterPro" id="IPR004520">
    <property type="entry name" value="GTPase_MnmE"/>
</dbReference>
<evidence type="ECO:0000313" key="15">
    <source>
        <dbReference type="EMBL" id="RGM29784.1"/>
    </source>
</evidence>
<dbReference type="GO" id="GO:0030488">
    <property type="term" value="P:tRNA methylation"/>
    <property type="evidence" value="ECO:0007669"/>
    <property type="project" value="TreeGrafter"/>
</dbReference>
<dbReference type="PANTHER" id="PTHR42714">
    <property type="entry name" value="TRNA MODIFICATION GTPASE GTPBP3"/>
    <property type="match status" value="1"/>
</dbReference>
<feature type="binding site" evidence="10">
    <location>
        <position position="235"/>
    </location>
    <ligand>
        <name>Mg(2+)</name>
        <dbReference type="ChEBI" id="CHEBI:18420"/>
    </ligand>
</feature>
<evidence type="ECO:0000256" key="2">
    <source>
        <dbReference type="ARBA" id="ARBA00022490"/>
    </source>
</evidence>
<accession>A0A364USQ9</accession>
<feature type="binding site" evidence="10">
    <location>
        <position position="255"/>
    </location>
    <ligand>
        <name>K(+)</name>
        <dbReference type="ChEBI" id="CHEBI:29103"/>
    </ligand>
</feature>
<dbReference type="GeneID" id="58061250"/>
<dbReference type="EMBL" id="JAANHJ010000001">
    <property type="protein sequence ID" value="MCG6224413.1"/>
    <property type="molecule type" value="Genomic_DNA"/>
</dbReference>
<dbReference type="Gene3D" id="3.40.50.300">
    <property type="entry name" value="P-loop containing nucleotide triphosphate hydrolases"/>
    <property type="match status" value="1"/>
</dbReference>
<dbReference type="EMBL" id="QXWP01000004">
    <property type="protein sequence ID" value="NBH31002.1"/>
    <property type="molecule type" value="Genomic_DNA"/>
</dbReference>
<feature type="binding site" evidence="10">
    <location>
        <position position="256"/>
    </location>
    <ligand>
        <name>Mg(2+)</name>
        <dbReference type="ChEBI" id="CHEBI:18420"/>
    </ligand>
</feature>
<evidence type="ECO:0000256" key="10">
    <source>
        <dbReference type="HAMAP-Rule" id="MF_00379"/>
    </source>
</evidence>
<dbReference type="GO" id="GO:0005525">
    <property type="term" value="F:GTP binding"/>
    <property type="evidence" value="ECO:0007669"/>
    <property type="project" value="UniProtKB-UniRule"/>
</dbReference>
<dbReference type="InterPro" id="IPR006073">
    <property type="entry name" value="GTP-bd"/>
</dbReference>
<comment type="cofactor">
    <cofactor evidence="10">
        <name>K(+)</name>
        <dbReference type="ChEBI" id="CHEBI:29103"/>
    </cofactor>
    <text evidence="10">Binds 1 potassium ion per subunit.</text>
</comment>
<comment type="caution">
    <text evidence="10">Lacks conserved residue(s) required for the propagation of feature annotation.</text>
</comment>
<dbReference type="InterPro" id="IPR018948">
    <property type="entry name" value="GTP-bd_TrmE_N"/>
</dbReference>
<dbReference type="Proteomes" id="UP000481807">
    <property type="component" value="Unassembled WGS sequence"/>
</dbReference>
<dbReference type="CDD" id="cd14858">
    <property type="entry name" value="TrmE_N"/>
    <property type="match status" value="1"/>
</dbReference>
<dbReference type="HAMAP" id="MF_00379">
    <property type="entry name" value="GTPase_MnmE"/>
    <property type="match status" value="1"/>
</dbReference>
<keyword evidence="7 10" id="KW-0460">Magnesium</keyword>
<feature type="binding site" evidence="10">
    <location>
        <position position="252"/>
    </location>
    <ligand>
        <name>K(+)</name>
        <dbReference type="ChEBI" id="CHEBI:29103"/>
    </ligand>
</feature>
<dbReference type="EMBL" id="QSTD01000004">
    <property type="protein sequence ID" value="RGM29784.1"/>
    <property type="molecule type" value="Genomic_DNA"/>
</dbReference>
<keyword evidence="4 10" id="KW-0479">Metal-binding</keyword>
<dbReference type="Gene3D" id="3.30.1360.120">
    <property type="entry name" value="Probable tRNA modification gtpase trme, domain 1"/>
    <property type="match status" value="1"/>
</dbReference>
<dbReference type="FunFam" id="3.30.1360.120:FF:000003">
    <property type="entry name" value="tRNA modification GTPase MnmE"/>
    <property type="match status" value="1"/>
</dbReference>
<evidence type="ECO:0000256" key="1">
    <source>
        <dbReference type="ARBA" id="ARBA00011043"/>
    </source>
</evidence>
<feature type="binding site" evidence="10">
    <location>
        <begin position="250"/>
        <end position="256"/>
    </location>
    <ligand>
        <name>GTP</name>
        <dbReference type="ChEBI" id="CHEBI:37565"/>
    </ligand>
</feature>
<dbReference type="RefSeq" id="WP_002466383.1">
    <property type="nucleotide sequence ID" value="NZ_CABMFV010000004.1"/>
</dbReference>
<dbReference type="InterPro" id="IPR027266">
    <property type="entry name" value="TrmE/GcvT-like"/>
</dbReference>
<keyword evidence="3 10" id="KW-0819">tRNA processing</keyword>
<evidence type="ECO:0000313" key="16">
    <source>
        <dbReference type="Proteomes" id="UP000261016"/>
    </source>
</evidence>
<evidence type="ECO:0000313" key="13">
    <source>
        <dbReference type="EMBL" id="MCG6224413.1"/>
    </source>
</evidence>
<dbReference type="InterPro" id="IPR027368">
    <property type="entry name" value="MnmE_dom2"/>
</dbReference>
<feature type="binding site" evidence="10">
    <location>
        <begin position="231"/>
        <end position="236"/>
    </location>
    <ligand>
        <name>GTP</name>
        <dbReference type="ChEBI" id="CHEBI:37565"/>
    </ligand>
</feature>
<evidence type="ECO:0000313" key="17">
    <source>
        <dbReference type="Proteomes" id="UP000481807"/>
    </source>
</evidence>
<feature type="binding site" evidence="10">
    <location>
        <position position="250"/>
    </location>
    <ligand>
        <name>K(+)</name>
        <dbReference type="ChEBI" id="CHEBI:29103"/>
    </ligand>
</feature>
<keyword evidence="5 10" id="KW-0547">Nucleotide-binding</keyword>
<evidence type="ECO:0000256" key="7">
    <source>
        <dbReference type="ARBA" id="ARBA00022842"/>
    </source>
</evidence>